<feature type="transmembrane region" description="Helical" evidence="1">
    <location>
        <begin position="134"/>
        <end position="156"/>
    </location>
</feature>
<name>A0AAF0PW12_SOLVR</name>
<proteinExistence type="predicted"/>
<gene>
    <name evidence="2" type="ORF">MTR67_003645</name>
</gene>
<dbReference type="Proteomes" id="UP001234989">
    <property type="component" value="Chromosome 1"/>
</dbReference>
<dbReference type="EMBL" id="CP133612">
    <property type="protein sequence ID" value="WMV10260.1"/>
    <property type="molecule type" value="Genomic_DNA"/>
</dbReference>
<keyword evidence="1" id="KW-1133">Transmembrane helix</keyword>
<dbReference type="AlphaFoldDB" id="A0AAF0PW12"/>
<organism evidence="2 3">
    <name type="scientific">Solanum verrucosum</name>
    <dbReference type="NCBI Taxonomy" id="315347"/>
    <lineage>
        <taxon>Eukaryota</taxon>
        <taxon>Viridiplantae</taxon>
        <taxon>Streptophyta</taxon>
        <taxon>Embryophyta</taxon>
        <taxon>Tracheophyta</taxon>
        <taxon>Spermatophyta</taxon>
        <taxon>Magnoliopsida</taxon>
        <taxon>eudicotyledons</taxon>
        <taxon>Gunneridae</taxon>
        <taxon>Pentapetalae</taxon>
        <taxon>asterids</taxon>
        <taxon>lamiids</taxon>
        <taxon>Solanales</taxon>
        <taxon>Solanaceae</taxon>
        <taxon>Solanoideae</taxon>
        <taxon>Solaneae</taxon>
        <taxon>Solanum</taxon>
    </lineage>
</organism>
<evidence type="ECO:0000256" key="1">
    <source>
        <dbReference type="SAM" id="Phobius"/>
    </source>
</evidence>
<sequence>MLKKRYANLILKSQQEVLGEASDEEKMKKKAKLCENQLEEDKSSSQLEGDRKAARIAIESIKRTVHFDDALQAERDFLAIIGAASCWLWFYSLEQGGFHVKSRVFSLLPVFTFVHLNCIKGPDPVIISGRIHSITFLLAMLGLVLPCVALSIVIGLPTADAIDNKDLLANKSGDNRGNEIHTAAIEVCQE</sequence>
<evidence type="ECO:0000313" key="2">
    <source>
        <dbReference type="EMBL" id="WMV10260.1"/>
    </source>
</evidence>
<keyword evidence="1" id="KW-0812">Transmembrane</keyword>
<protein>
    <submittedName>
        <fullName evidence="2">Uncharacterized protein</fullName>
    </submittedName>
</protein>
<reference evidence="2" key="1">
    <citation type="submission" date="2023-08" db="EMBL/GenBank/DDBJ databases">
        <title>A de novo genome assembly of Solanum verrucosum Schlechtendal, a Mexican diploid species geographically isolated from the other diploid A-genome species in potato relatives.</title>
        <authorList>
            <person name="Hosaka K."/>
        </authorList>
    </citation>
    <scope>NUCLEOTIDE SEQUENCE</scope>
    <source>
        <tissue evidence="2">Young leaves</tissue>
    </source>
</reference>
<keyword evidence="3" id="KW-1185">Reference proteome</keyword>
<accession>A0AAF0PW12</accession>
<evidence type="ECO:0000313" key="3">
    <source>
        <dbReference type="Proteomes" id="UP001234989"/>
    </source>
</evidence>
<keyword evidence="1" id="KW-0472">Membrane</keyword>